<dbReference type="Proteomes" id="UP000799437">
    <property type="component" value="Unassembled WGS sequence"/>
</dbReference>
<dbReference type="OrthoDB" id="5405297at2759"/>
<feature type="compositionally biased region" description="Basic residues" evidence="1">
    <location>
        <begin position="1"/>
        <end position="10"/>
    </location>
</feature>
<dbReference type="InterPro" id="IPR032675">
    <property type="entry name" value="LRR_dom_sf"/>
</dbReference>
<accession>A0A6A6VYD6</accession>
<dbReference type="GeneID" id="54483119"/>
<feature type="region of interest" description="Disordered" evidence="1">
    <location>
        <begin position="1"/>
        <end position="36"/>
    </location>
</feature>
<feature type="region of interest" description="Disordered" evidence="1">
    <location>
        <begin position="520"/>
        <end position="573"/>
    </location>
</feature>
<proteinExistence type="predicted"/>
<dbReference type="EMBL" id="ML996579">
    <property type="protein sequence ID" value="KAF2754836.1"/>
    <property type="molecule type" value="Genomic_DNA"/>
</dbReference>
<dbReference type="RefSeq" id="XP_033597287.1">
    <property type="nucleotide sequence ID" value="XM_033742065.1"/>
</dbReference>
<sequence length="573" mass="64545">MKHFKSSTKLRQKEKEKELQTSPKQRQPTWYPTGPDYTSRLDKEILKRIFALVCPHSRDKSHKPLEETYIVDGCSVCDLRDLSNCCLVKRSWYGPAAGLLYYNIRIDAVHFCELEAYFQEQRERKSRRSRHAEAPDPPTLRLQLLQRTLKESEFLWQSVTFLKTPYMTRETCQAELARCVSVVPNLQYIDLPDGCYSGDSLSSTLTNELMSRCRHIRQMKYRAGAERNFEQLERGHWPELQILDISGIHVEPAVFRQVVGSLRYLKELLVTEADWFGDQVFHSAPGIPHFPALSKLTLKHVPVSIDGLLHFLNDGVARGNLTHLTISGTHIRVPDLHKLLKRASDLVYLNYTDSVSMSLPIDPIAPLQSISLRTLHYEITSASDNSQSLHPPTASYYTYLQNSLQNGFFPGLRSIYVRDSDFPARLLLAPPAPAFKAAPAPRLTQPLEVYTKGQSEMEWVYTSVIPSDTAGRRGSMSGGRPISQYEAEKGLGSQWGGSSRRSTMVGNGFGGFLVVPDMDDGARPSSRGSAFGGSVFGGSPATSPMRSEFNLRPPERSSLFGGKSKRDSRDLWR</sequence>
<protein>
    <recommendedName>
        <fullName evidence="4">F-box domain-containing protein</fullName>
    </recommendedName>
</protein>
<evidence type="ECO:0000256" key="1">
    <source>
        <dbReference type="SAM" id="MobiDB-lite"/>
    </source>
</evidence>
<evidence type="ECO:0000313" key="3">
    <source>
        <dbReference type="Proteomes" id="UP000799437"/>
    </source>
</evidence>
<organism evidence="2 3">
    <name type="scientific">Pseudovirgaria hyperparasitica</name>
    <dbReference type="NCBI Taxonomy" id="470096"/>
    <lineage>
        <taxon>Eukaryota</taxon>
        <taxon>Fungi</taxon>
        <taxon>Dikarya</taxon>
        <taxon>Ascomycota</taxon>
        <taxon>Pezizomycotina</taxon>
        <taxon>Dothideomycetes</taxon>
        <taxon>Dothideomycetes incertae sedis</taxon>
        <taxon>Acrospermales</taxon>
        <taxon>Acrospermaceae</taxon>
        <taxon>Pseudovirgaria</taxon>
    </lineage>
</organism>
<feature type="compositionally biased region" description="Polar residues" evidence="1">
    <location>
        <begin position="20"/>
        <end position="30"/>
    </location>
</feature>
<dbReference type="AlphaFoldDB" id="A0A6A6VYD6"/>
<evidence type="ECO:0000313" key="2">
    <source>
        <dbReference type="EMBL" id="KAF2754836.1"/>
    </source>
</evidence>
<feature type="compositionally biased region" description="Basic and acidic residues" evidence="1">
    <location>
        <begin position="564"/>
        <end position="573"/>
    </location>
</feature>
<name>A0A6A6VYD6_9PEZI</name>
<gene>
    <name evidence="2" type="ORF">EJ05DRAFT_443041</name>
</gene>
<dbReference type="Gene3D" id="3.80.10.10">
    <property type="entry name" value="Ribonuclease Inhibitor"/>
    <property type="match status" value="1"/>
</dbReference>
<reference evidence="2" key="1">
    <citation type="journal article" date="2020" name="Stud. Mycol.">
        <title>101 Dothideomycetes genomes: a test case for predicting lifestyles and emergence of pathogens.</title>
        <authorList>
            <person name="Haridas S."/>
            <person name="Albert R."/>
            <person name="Binder M."/>
            <person name="Bloem J."/>
            <person name="Labutti K."/>
            <person name="Salamov A."/>
            <person name="Andreopoulos B."/>
            <person name="Baker S."/>
            <person name="Barry K."/>
            <person name="Bills G."/>
            <person name="Bluhm B."/>
            <person name="Cannon C."/>
            <person name="Castanera R."/>
            <person name="Culley D."/>
            <person name="Daum C."/>
            <person name="Ezra D."/>
            <person name="Gonzalez J."/>
            <person name="Henrissat B."/>
            <person name="Kuo A."/>
            <person name="Liang C."/>
            <person name="Lipzen A."/>
            <person name="Lutzoni F."/>
            <person name="Magnuson J."/>
            <person name="Mondo S."/>
            <person name="Nolan M."/>
            <person name="Ohm R."/>
            <person name="Pangilinan J."/>
            <person name="Park H.-J."/>
            <person name="Ramirez L."/>
            <person name="Alfaro M."/>
            <person name="Sun H."/>
            <person name="Tritt A."/>
            <person name="Yoshinaga Y."/>
            <person name="Zwiers L.-H."/>
            <person name="Turgeon B."/>
            <person name="Goodwin S."/>
            <person name="Spatafora J."/>
            <person name="Crous P."/>
            <person name="Grigoriev I."/>
        </authorList>
    </citation>
    <scope>NUCLEOTIDE SEQUENCE</scope>
    <source>
        <strain evidence="2">CBS 121739</strain>
    </source>
</reference>
<dbReference type="SUPFAM" id="SSF52047">
    <property type="entry name" value="RNI-like"/>
    <property type="match status" value="1"/>
</dbReference>
<keyword evidence="3" id="KW-1185">Reference proteome</keyword>
<evidence type="ECO:0008006" key="4">
    <source>
        <dbReference type="Google" id="ProtNLM"/>
    </source>
</evidence>